<gene>
    <name evidence="7" type="ORF">PV10_04563</name>
</gene>
<dbReference type="STRING" id="212818.A0A0D1XYL9"/>
<reference evidence="7 8" key="1">
    <citation type="submission" date="2015-01" db="EMBL/GenBank/DDBJ databases">
        <title>The Genome Sequence of Exophiala mesophila CBS40295.</title>
        <authorList>
            <consortium name="The Broad Institute Genomics Platform"/>
            <person name="Cuomo C."/>
            <person name="de Hoog S."/>
            <person name="Gorbushina A."/>
            <person name="Stielow B."/>
            <person name="Teixiera M."/>
            <person name="Abouelleil A."/>
            <person name="Chapman S.B."/>
            <person name="Priest M."/>
            <person name="Young S.K."/>
            <person name="Wortman J."/>
            <person name="Nusbaum C."/>
            <person name="Birren B."/>
        </authorList>
    </citation>
    <scope>NUCLEOTIDE SEQUENCE [LARGE SCALE GENOMIC DNA]</scope>
    <source>
        <strain evidence="7 8">CBS 40295</strain>
    </source>
</reference>
<evidence type="ECO:0000256" key="3">
    <source>
        <dbReference type="ARBA" id="ARBA00023002"/>
    </source>
</evidence>
<dbReference type="Gene3D" id="3.40.605.10">
    <property type="entry name" value="Aldehyde Dehydrogenase, Chain A, domain 1"/>
    <property type="match status" value="1"/>
</dbReference>
<name>A0A0D1XYL9_EXOME</name>
<comment type="similarity">
    <text evidence="1">Belongs to the aldehyde dehydrogenase family.</text>
</comment>
<feature type="domain" description="Aldehyde dehydrogenase" evidence="6">
    <location>
        <begin position="82"/>
        <end position="538"/>
    </location>
</feature>
<sequence length="544" mass="58736">MQRRQSHTTPTFLEPSLQEILSTGETDLPLPCAKRVRRNDSIPMPSSPEIQQPPSLSRNNSTVQVPAVVQNLVNNELSISKSRTWTKVLDPATQRFLARVPDSTQIDVQNAVNAALTAQPAWAAQSMTRRKACLLSLLNILHQNAAAIKYSLQTEVGKTARDAESEFERGIDAVDTACSVSAQMNGTHWSNQSADTYTVYEPFGVCVSITPFNFPFMIPLWSIPNALITGNTVILKPSEKAPLTANILGECFVQAGFPPGVFNIVHGSAGTVDKLLAQPAVSVVSFVGSEIVGERVYEHAKATRKRVQVESSGKNHGVVLGDAVKGQTLYAIAGSAFGSAGQRCMALSVLICVGETKEWLNELATVAQSLKVGCGLDPNTEIGPLITPIAKERVEATIDIAEAEGAEILLDGRNYSVPGYPEGNFVGPTIISKVKPYMQCYQEELFGPVLVCLEVDTLDEAIEAINENKYGNGCTLFTTNPSAALNFQRKVNVGQVGINIPVLAPSGAIPRTTNKDSFLGDGLCGRNSWQFFTMVKTITSLWRQ</sequence>
<accession>A0A0D1XYL9</accession>
<dbReference type="RefSeq" id="XP_016224920.1">
    <property type="nucleotide sequence ID" value="XM_016369132.1"/>
</dbReference>
<evidence type="ECO:0000256" key="5">
    <source>
        <dbReference type="SAM" id="MobiDB-lite"/>
    </source>
</evidence>
<dbReference type="Gene3D" id="3.40.309.10">
    <property type="entry name" value="Aldehyde Dehydrogenase, Chain A, domain 2"/>
    <property type="match status" value="1"/>
</dbReference>
<dbReference type="NCBIfam" id="TIGR01722">
    <property type="entry name" value="MMSDH"/>
    <property type="match status" value="1"/>
</dbReference>
<dbReference type="VEuPathDB" id="FungiDB:PV10_04563"/>
<dbReference type="GO" id="GO:0006210">
    <property type="term" value="P:thymine catabolic process"/>
    <property type="evidence" value="ECO:0007669"/>
    <property type="project" value="TreeGrafter"/>
</dbReference>
<evidence type="ECO:0000256" key="4">
    <source>
        <dbReference type="ARBA" id="ARBA00023027"/>
    </source>
</evidence>
<dbReference type="InterPro" id="IPR016160">
    <property type="entry name" value="Ald_DH_CS_CYS"/>
</dbReference>
<dbReference type="InterPro" id="IPR010061">
    <property type="entry name" value="MeMal-semiAld_DH"/>
</dbReference>
<evidence type="ECO:0000313" key="7">
    <source>
        <dbReference type="EMBL" id="KIV93346.1"/>
    </source>
</evidence>
<dbReference type="Proteomes" id="UP000054302">
    <property type="component" value="Unassembled WGS sequence"/>
</dbReference>
<dbReference type="PANTHER" id="PTHR43866:SF3">
    <property type="entry name" value="METHYLMALONATE-SEMIALDEHYDE DEHYDROGENASE [ACYLATING], MITOCHONDRIAL"/>
    <property type="match status" value="1"/>
</dbReference>
<dbReference type="OMA" id="GKHANTF"/>
<dbReference type="GO" id="GO:0006574">
    <property type="term" value="P:L-valine catabolic process"/>
    <property type="evidence" value="ECO:0007669"/>
    <property type="project" value="TreeGrafter"/>
</dbReference>
<protein>
    <recommendedName>
        <fullName evidence="2">methylmalonate-semialdehyde dehydrogenase (CoA acylating)</fullName>
        <ecNumber evidence="2">1.2.1.27</ecNumber>
    </recommendedName>
</protein>
<keyword evidence="3" id="KW-0560">Oxidoreductase</keyword>
<keyword evidence="8" id="KW-1185">Reference proteome</keyword>
<dbReference type="AlphaFoldDB" id="A0A0D1XYL9"/>
<organism evidence="7 8">
    <name type="scientific">Exophiala mesophila</name>
    <name type="common">Black yeast-like fungus</name>
    <dbReference type="NCBI Taxonomy" id="212818"/>
    <lineage>
        <taxon>Eukaryota</taxon>
        <taxon>Fungi</taxon>
        <taxon>Dikarya</taxon>
        <taxon>Ascomycota</taxon>
        <taxon>Pezizomycotina</taxon>
        <taxon>Eurotiomycetes</taxon>
        <taxon>Chaetothyriomycetidae</taxon>
        <taxon>Chaetothyriales</taxon>
        <taxon>Herpotrichiellaceae</taxon>
        <taxon>Exophiala</taxon>
    </lineage>
</organism>
<dbReference type="InterPro" id="IPR016163">
    <property type="entry name" value="Ald_DH_C"/>
</dbReference>
<proteinExistence type="inferred from homology"/>
<dbReference type="SUPFAM" id="SSF53720">
    <property type="entry name" value="ALDH-like"/>
    <property type="match status" value="1"/>
</dbReference>
<evidence type="ECO:0000259" key="6">
    <source>
        <dbReference type="Pfam" id="PF00171"/>
    </source>
</evidence>
<evidence type="ECO:0000256" key="2">
    <source>
        <dbReference type="ARBA" id="ARBA00013048"/>
    </source>
</evidence>
<dbReference type="EMBL" id="KN847522">
    <property type="protein sequence ID" value="KIV93346.1"/>
    <property type="molecule type" value="Genomic_DNA"/>
</dbReference>
<keyword evidence="4" id="KW-0520">NAD</keyword>
<dbReference type="HOGENOM" id="CLU_005391_1_10_1"/>
<dbReference type="PANTHER" id="PTHR43866">
    <property type="entry name" value="MALONATE-SEMIALDEHYDE DEHYDROGENASE"/>
    <property type="match status" value="1"/>
</dbReference>
<dbReference type="InterPro" id="IPR015590">
    <property type="entry name" value="Aldehyde_DH_dom"/>
</dbReference>
<evidence type="ECO:0000313" key="8">
    <source>
        <dbReference type="Proteomes" id="UP000054302"/>
    </source>
</evidence>
<dbReference type="GO" id="GO:0004491">
    <property type="term" value="F:methylmalonate-semialdehyde dehydrogenase (acylating, NAD) activity"/>
    <property type="evidence" value="ECO:0007669"/>
    <property type="project" value="UniProtKB-EC"/>
</dbReference>
<dbReference type="EC" id="1.2.1.27" evidence="2"/>
<dbReference type="Pfam" id="PF00171">
    <property type="entry name" value="Aldedh"/>
    <property type="match status" value="1"/>
</dbReference>
<dbReference type="GeneID" id="27322408"/>
<dbReference type="InterPro" id="IPR016162">
    <property type="entry name" value="Ald_DH_N"/>
</dbReference>
<dbReference type="FunFam" id="3.40.309.10:FF:000002">
    <property type="entry name" value="Methylmalonate-semialdehyde dehydrogenase (Acylating)"/>
    <property type="match status" value="1"/>
</dbReference>
<dbReference type="GO" id="GO:0005739">
    <property type="term" value="C:mitochondrion"/>
    <property type="evidence" value="ECO:0007669"/>
    <property type="project" value="TreeGrafter"/>
</dbReference>
<evidence type="ECO:0000256" key="1">
    <source>
        <dbReference type="ARBA" id="ARBA00009986"/>
    </source>
</evidence>
<dbReference type="PROSITE" id="PS00070">
    <property type="entry name" value="ALDEHYDE_DEHYDR_CYS"/>
    <property type="match status" value="1"/>
</dbReference>
<dbReference type="InterPro" id="IPR016161">
    <property type="entry name" value="Ald_DH/histidinol_DH"/>
</dbReference>
<feature type="region of interest" description="Disordered" evidence="5">
    <location>
        <begin position="37"/>
        <end position="60"/>
    </location>
</feature>
<feature type="compositionally biased region" description="Polar residues" evidence="5">
    <location>
        <begin position="48"/>
        <end position="60"/>
    </location>
</feature>
<dbReference type="OrthoDB" id="4108152at2759"/>